<dbReference type="OrthoDB" id="3776825at2"/>
<evidence type="ECO:0000313" key="2">
    <source>
        <dbReference type="EMBL" id="AYG57948.1"/>
    </source>
</evidence>
<name>A0A387FGK1_9HYPH</name>
<dbReference type="Proteomes" id="UP000282195">
    <property type="component" value="Chromosome"/>
</dbReference>
<dbReference type="KEGG" id="rjg:CCGE525_03290"/>
<protein>
    <submittedName>
        <fullName evidence="2">Transcription factor</fullName>
    </submittedName>
</protein>
<dbReference type="PROSITE" id="PS51184">
    <property type="entry name" value="JMJC"/>
    <property type="match status" value="1"/>
</dbReference>
<dbReference type="SUPFAM" id="SSF51197">
    <property type="entry name" value="Clavaminate synthase-like"/>
    <property type="match status" value="1"/>
</dbReference>
<evidence type="ECO:0000259" key="1">
    <source>
        <dbReference type="PROSITE" id="PS51184"/>
    </source>
</evidence>
<evidence type="ECO:0000313" key="3">
    <source>
        <dbReference type="Proteomes" id="UP000282195"/>
    </source>
</evidence>
<dbReference type="Gene3D" id="2.60.120.650">
    <property type="entry name" value="Cupin"/>
    <property type="match status" value="1"/>
</dbReference>
<reference evidence="2 3" key="1">
    <citation type="submission" date="2018-10" db="EMBL/GenBank/DDBJ databases">
        <title>Rhizobium etli, R. leguminosarum and a new Rhizobium genospecies from Phaseolus dumosus.</title>
        <authorList>
            <person name="Ramirez-Puebla S.T."/>
            <person name="Rogel-Hernandez M.A."/>
            <person name="Guerrero G."/>
            <person name="Ormeno-Orrillo E."/>
            <person name="Martinez-Romero J.C."/>
            <person name="Negrete-Yankelevich S."/>
            <person name="Martinez-Romero E."/>
        </authorList>
    </citation>
    <scope>NUCLEOTIDE SEQUENCE [LARGE SCALE GENOMIC DNA]</scope>
    <source>
        <strain evidence="2 3">CCGE525</strain>
    </source>
</reference>
<feature type="domain" description="JmjC" evidence="1">
    <location>
        <begin position="101"/>
        <end position="262"/>
    </location>
</feature>
<dbReference type="EMBL" id="CP032694">
    <property type="protein sequence ID" value="AYG57948.1"/>
    <property type="molecule type" value="Genomic_DNA"/>
</dbReference>
<proteinExistence type="predicted"/>
<dbReference type="InterPro" id="IPR003347">
    <property type="entry name" value="JmjC_dom"/>
</dbReference>
<dbReference type="AlphaFoldDB" id="A0A387FGK1"/>
<sequence length="318" mass="35732">MPTAVVTKTARQNTRGIEVGPNAFRNDFNKRSFQFSHNLVGHRLFSLPRLAELAKSLLADTSTRSVRWQAGGAPVDAGWAVPLHDKVESVNEAISNLAESGSWVLLYSVQRDPEYRALLDQLMTEILADTGCSRDEVTWEDAYIFLASPDAVTPYHIDHEATFLFQIHGNRTANIWDANDRSVLPDKEIEKYYIGDLNAAKYTIEKQSKATVYALNQGTGVHHPSKAPHAFKNGDIYSIALGIHFCVRDCDRQASVYQMNYLLRRCGLKPTSPGKSQWRDKLKASIIAMFADKKPKTKHDMLRSGFKKLTAPLRLVLK</sequence>
<keyword evidence="3" id="KW-1185">Reference proteome</keyword>
<dbReference type="RefSeq" id="WP_120703039.1">
    <property type="nucleotide sequence ID" value="NZ_CP032694.1"/>
</dbReference>
<accession>A0A387FGK1</accession>
<gene>
    <name evidence="2" type="ORF">CCGE525_03290</name>
</gene>
<organism evidence="2 3">
    <name type="scientific">Rhizobium jaguaris</name>
    <dbReference type="NCBI Taxonomy" id="1312183"/>
    <lineage>
        <taxon>Bacteria</taxon>
        <taxon>Pseudomonadati</taxon>
        <taxon>Pseudomonadota</taxon>
        <taxon>Alphaproteobacteria</taxon>
        <taxon>Hyphomicrobiales</taxon>
        <taxon>Rhizobiaceae</taxon>
        <taxon>Rhizobium/Agrobacterium group</taxon>
        <taxon>Rhizobium</taxon>
    </lineage>
</organism>